<comment type="catalytic activity">
    <reaction evidence="1">
        <text>a 4-O-methyl-thymidine in DNA + L-cysteinyl-[protein] = a thymidine in DNA + S-methyl-L-cysteinyl-[protein]</text>
        <dbReference type="Rhea" id="RHEA:53428"/>
        <dbReference type="Rhea" id="RHEA-COMP:10131"/>
        <dbReference type="Rhea" id="RHEA-COMP:10132"/>
        <dbReference type="Rhea" id="RHEA-COMP:13555"/>
        <dbReference type="Rhea" id="RHEA-COMP:13556"/>
        <dbReference type="ChEBI" id="CHEBI:29950"/>
        <dbReference type="ChEBI" id="CHEBI:82612"/>
        <dbReference type="ChEBI" id="CHEBI:137386"/>
        <dbReference type="ChEBI" id="CHEBI:137387"/>
        <dbReference type="EC" id="2.1.1.63"/>
    </reaction>
</comment>
<dbReference type="InterPro" id="IPR001497">
    <property type="entry name" value="MethylDNA_cys_MeTrfase_AS"/>
</dbReference>
<dbReference type="GO" id="GO:0003908">
    <property type="term" value="F:methylated-DNA-[protein]-cysteine S-methyltransferase activity"/>
    <property type="evidence" value="ECO:0007669"/>
    <property type="project" value="UniProtKB-EC"/>
</dbReference>
<evidence type="ECO:0000313" key="13">
    <source>
        <dbReference type="EMBL" id="EKD15243.1"/>
    </source>
</evidence>
<name>K1X3G6_MARBU</name>
<dbReference type="PANTHER" id="PTHR10815">
    <property type="entry name" value="METHYLATED-DNA--PROTEIN-CYSTEINE METHYLTRANSFERASE"/>
    <property type="match status" value="1"/>
</dbReference>
<dbReference type="OrthoDB" id="1907495at2759"/>
<dbReference type="Proteomes" id="UP000006753">
    <property type="component" value="Unassembled WGS sequence"/>
</dbReference>
<dbReference type="InParanoid" id="K1X3G6"/>
<dbReference type="Pfam" id="PF01035">
    <property type="entry name" value="DNA_binding_1"/>
    <property type="match status" value="1"/>
</dbReference>
<keyword evidence="14" id="KW-1185">Reference proteome</keyword>
<protein>
    <recommendedName>
        <fullName evidence="4">Methylated-DNA--protein-cysteine methyltransferase</fullName>
        <ecNumber evidence="3">2.1.1.63</ecNumber>
    </recommendedName>
    <alternativeName>
        <fullName evidence="9">6-O-methylguanine-DNA methyltransferase</fullName>
    </alternativeName>
    <alternativeName>
        <fullName evidence="10">O-6-methylguanine-DNA-alkyltransferase</fullName>
    </alternativeName>
</protein>
<evidence type="ECO:0000256" key="1">
    <source>
        <dbReference type="ARBA" id="ARBA00001286"/>
    </source>
</evidence>
<evidence type="ECO:0000256" key="9">
    <source>
        <dbReference type="ARBA" id="ARBA00030795"/>
    </source>
</evidence>
<reference evidence="13 14" key="1">
    <citation type="journal article" date="2012" name="BMC Genomics">
        <title>Sequencing the genome of Marssonina brunnea reveals fungus-poplar co-evolution.</title>
        <authorList>
            <person name="Zhu S."/>
            <person name="Cao Y.-Z."/>
            <person name="Jiang C."/>
            <person name="Tan B.-Y."/>
            <person name="Wang Z."/>
            <person name="Feng S."/>
            <person name="Zhang L."/>
            <person name="Su X.-H."/>
            <person name="Brejova B."/>
            <person name="Vinar T."/>
            <person name="Xu M."/>
            <person name="Wang M.-X."/>
            <person name="Zhang S.-G."/>
            <person name="Huang M.-R."/>
            <person name="Wu R."/>
            <person name="Zhou Y."/>
        </authorList>
    </citation>
    <scope>NUCLEOTIDE SEQUENCE [LARGE SCALE GENOMIC DNA]</scope>
    <source>
        <strain evidence="13 14">MB_m1</strain>
    </source>
</reference>
<gene>
    <name evidence="13" type="ORF">MBM_06459</name>
</gene>
<proteinExistence type="inferred from homology"/>
<dbReference type="SUPFAM" id="SSF46767">
    <property type="entry name" value="Methylated DNA-protein cysteine methyltransferase, C-terminal domain"/>
    <property type="match status" value="1"/>
</dbReference>
<organism evidence="13 14">
    <name type="scientific">Marssonina brunnea f. sp. multigermtubi (strain MB_m1)</name>
    <name type="common">Marssonina leaf spot fungus</name>
    <dbReference type="NCBI Taxonomy" id="1072389"/>
    <lineage>
        <taxon>Eukaryota</taxon>
        <taxon>Fungi</taxon>
        <taxon>Dikarya</taxon>
        <taxon>Ascomycota</taxon>
        <taxon>Pezizomycotina</taxon>
        <taxon>Leotiomycetes</taxon>
        <taxon>Helotiales</taxon>
        <taxon>Drepanopezizaceae</taxon>
        <taxon>Drepanopeziza</taxon>
    </lineage>
</organism>
<evidence type="ECO:0000256" key="6">
    <source>
        <dbReference type="ARBA" id="ARBA00022679"/>
    </source>
</evidence>
<dbReference type="PANTHER" id="PTHR10815:SF13">
    <property type="entry name" value="METHYLATED-DNA--PROTEIN-CYSTEINE METHYLTRANSFERASE"/>
    <property type="match status" value="1"/>
</dbReference>
<dbReference type="CDD" id="cd06445">
    <property type="entry name" value="ATase"/>
    <property type="match status" value="1"/>
</dbReference>
<accession>K1X3G6</accession>
<dbReference type="InterPro" id="IPR036217">
    <property type="entry name" value="MethylDNA_cys_MeTrfase_DNAb"/>
</dbReference>
<evidence type="ECO:0000259" key="12">
    <source>
        <dbReference type="Pfam" id="PF01035"/>
    </source>
</evidence>
<dbReference type="KEGG" id="mbe:MBM_06459"/>
<keyword evidence="5" id="KW-0489">Methyltransferase</keyword>
<dbReference type="HOGENOM" id="CLU_076394_0_0_1"/>
<evidence type="ECO:0000256" key="4">
    <source>
        <dbReference type="ARBA" id="ARBA00015377"/>
    </source>
</evidence>
<evidence type="ECO:0000256" key="10">
    <source>
        <dbReference type="ARBA" id="ARBA00031621"/>
    </source>
</evidence>
<dbReference type="Gene3D" id="1.10.10.10">
    <property type="entry name" value="Winged helix-like DNA-binding domain superfamily/Winged helix DNA-binding domain"/>
    <property type="match status" value="1"/>
</dbReference>
<dbReference type="GO" id="GO:0032259">
    <property type="term" value="P:methylation"/>
    <property type="evidence" value="ECO:0007669"/>
    <property type="project" value="UniProtKB-KW"/>
</dbReference>
<evidence type="ECO:0000256" key="11">
    <source>
        <dbReference type="ARBA" id="ARBA00049348"/>
    </source>
</evidence>
<feature type="domain" description="Methylated-DNA-[protein]-cysteine S-methyltransferase DNA binding" evidence="12">
    <location>
        <begin position="204"/>
        <end position="292"/>
    </location>
</feature>
<evidence type="ECO:0000256" key="5">
    <source>
        <dbReference type="ARBA" id="ARBA00022603"/>
    </source>
</evidence>
<dbReference type="eggNOG" id="ENOG502S8GR">
    <property type="taxonomic scope" value="Eukaryota"/>
</dbReference>
<dbReference type="PROSITE" id="PS00374">
    <property type="entry name" value="MGMT"/>
    <property type="match status" value="1"/>
</dbReference>
<dbReference type="EMBL" id="JH921442">
    <property type="protein sequence ID" value="EKD15243.1"/>
    <property type="molecule type" value="Genomic_DNA"/>
</dbReference>
<evidence type="ECO:0000256" key="8">
    <source>
        <dbReference type="ARBA" id="ARBA00023204"/>
    </source>
</evidence>
<dbReference type="OMA" id="FARNESM"/>
<evidence type="ECO:0000313" key="14">
    <source>
        <dbReference type="Proteomes" id="UP000006753"/>
    </source>
</evidence>
<comment type="catalytic activity">
    <reaction evidence="11">
        <text>a 6-O-methyl-2'-deoxyguanosine in DNA + L-cysteinyl-[protein] = S-methyl-L-cysteinyl-[protein] + a 2'-deoxyguanosine in DNA</text>
        <dbReference type="Rhea" id="RHEA:24000"/>
        <dbReference type="Rhea" id="RHEA-COMP:10131"/>
        <dbReference type="Rhea" id="RHEA-COMP:10132"/>
        <dbReference type="Rhea" id="RHEA-COMP:11367"/>
        <dbReference type="Rhea" id="RHEA-COMP:11368"/>
        <dbReference type="ChEBI" id="CHEBI:29950"/>
        <dbReference type="ChEBI" id="CHEBI:82612"/>
        <dbReference type="ChEBI" id="CHEBI:85445"/>
        <dbReference type="ChEBI" id="CHEBI:85448"/>
        <dbReference type="EC" id="2.1.1.63"/>
    </reaction>
</comment>
<evidence type="ECO:0000256" key="3">
    <source>
        <dbReference type="ARBA" id="ARBA00011918"/>
    </source>
</evidence>
<dbReference type="InterPro" id="IPR014048">
    <property type="entry name" value="MethylDNA_cys_MeTrfase_DNA-bd"/>
</dbReference>
<keyword evidence="8" id="KW-0234">DNA repair</keyword>
<keyword evidence="6" id="KW-0808">Transferase</keyword>
<sequence length="313" mass="33725">MPLPSVSQLQEDWKQMYQRTLPSAAKAKAPSQPKWPVQLDHCFARIILDHVVGGVGTPWTAKIKSPAYKNMSREQLVRSIDLGRQILEGEADLAALDGESLRARGKKQKAGRRGDVLAGAGVKITDGSTAGKRKLGDLGESMSCSSDNDAKRIKVLGTAARSSAELKDAHETVLHTATLTDMDTEKREDLVPYLEKIALSQKTEFQKRVLTTLCQVPRGSYTTYGAMAKHLSSSARAVGNALRNNPFAPAVPCHRVLASGGGLGGFHGSWGRQGAEGLHDDKKRKLLRDEGVRFDGTGKVVGAPWQGFNSASS</sequence>
<evidence type="ECO:0000256" key="2">
    <source>
        <dbReference type="ARBA" id="ARBA00008711"/>
    </source>
</evidence>
<dbReference type="EC" id="2.1.1.63" evidence="3"/>
<dbReference type="NCBIfam" id="TIGR00589">
    <property type="entry name" value="ogt"/>
    <property type="match status" value="1"/>
</dbReference>
<dbReference type="AlphaFoldDB" id="K1X3G6"/>
<keyword evidence="7" id="KW-0227">DNA damage</keyword>
<dbReference type="InterPro" id="IPR036388">
    <property type="entry name" value="WH-like_DNA-bd_sf"/>
</dbReference>
<dbReference type="GO" id="GO:0006281">
    <property type="term" value="P:DNA repair"/>
    <property type="evidence" value="ECO:0007669"/>
    <property type="project" value="UniProtKB-KW"/>
</dbReference>
<dbReference type="STRING" id="1072389.K1X3G6"/>
<comment type="similarity">
    <text evidence="2">Belongs to the MGMT family.</text>
</comment>
<evidence type="ECO:0000256" key="7">
    <source>
        <dbReference type="ARBA" id="ARBA00022763"/>
    </source>
</evidence>